<dbReference type="Pfam" id="PF01266">
    <property type="entry name" value="DAO"/>
    <property type="match status" value="1"/>
</dbReference>
<protein>
    <submittedName>
        <fullName evidence="5">Gamma-glutamylputrescine oxidoreductase</fullName>
    </submittedName>
</protein>
<dbReference type="InterPro" id="IPR000845">
    <property type="entry name" value="Nucleoside_phosphorylase_d"/>
</dbReference>
<dbReference type="InterPro" id="IPR006076">
    <property type="entry name" value="FAD-dep_OxRdtase"/>
</dbReference>
<organism evidence="5 6">
    <name type="scientific">Fusarium acutatum</name>
    <dbReference type="NCBI Taxonomy" id="78861"/>
    <lineage>
        <taxon>Eukaryota</taxon>
        <taxon>Fungi</taxon>
        <taxon>Dikarya</taxon>
        <taxon>Ascomycota</taxon>
        <taxon>Pezizomycotina</taxon>
        <taxon>Sordariomycetes</taxon>
        <taxon>Hypocreomycetidae</taxon>
        <taxon>Hypocreales</taxon>
        <taxon>Nectriaceae</taxon>
        <taxon>Fusarium</taxon>
        <taxon>Fusarium fujikuroi species complex</taxon>
    </lineage>
</organism>
<keyword evidence="6" id="KW-1185">Reference proteome</keyword>
<dbReference type="GO" id="GO:0003824">
    <property type="term" value="F:catalytic activity"/>
    <property type="evidence" value="ECO:0007669"/>
    <property type="project" value="InterPro"/>
</dbReference>
<dbReference type="SUPFAM" id="SSF52540">
    <property type="entry name" value="P-loop containing nucleoside triphosphate hydrolases"/>
    <property type="match status" value="1"/>
</dbReference>
<evidence type="ECO:0000313" key="5">
    <source>
        <dbReference type="EMBL" id="KAF4442689.1"/>
    </source>
</evidence>
<dbReference type="PANTHER" id="PTHR46082:SF6">
    <property type="entry name" value="AAA+ ATPASE DOMAIN-CONTAINING PROTEIN-RELATED"/>
    <property type="match status" value="1"/>
</dbReference>
<sequence length="1286" mass="144231">MCSASFPRPEGMSSFWRTEPGNLDNHRSTAELPTSVDIVIIGAGYAAAAILTHILATTSSEDRPSILVLEARQLCSGATGRNGGHLKPDSYNVISGYASEYGMEAAAEVASFEAANVKAVTEYIQQNKVDCDFVLTRAVDVQLSTGHQRRIKEGYDRLVAAGLEPTKNTFCVEEKDAEMMSGVKGAKGCFTYTAGHLWPYKLIHHMFSEAISQGINLQTNTPVLSVSETQDATGQYTLCTSRGGVRARKVVFATNAYTGSLLPEYKSKIIPYRAVCSRIKTPGPHPLLNNTYALRFSDWNFDYLIPRLDGSIIVGGARDVYIRSIDSWYGNVDDTQVIDEARSYFDGYMQRHFHGWGDSGAYVDDIWTGIMGYSSDRLPRVGPIPGRPGMFIMGGFTGHGMPQIYLCGQAMAKLLLEDASFKETSLPRLFEETQARLEEPRDRVLELPQRPVSRADFPLALICALSLEADAIEALFDEYWDCNIYSKAPGDPNSYSTGRIGHHNVVLAYMPEAGKANGAAVATNCRVSFPHVKLAIVIGICGVIPFTPGPRDVHHEIILGDVIVSQSVVQYDLGRQYPGNFEYKDTNEEALGRPNVEIRSLLSKLKGLRARRAFESDLRRFLALLQEDLELAAHYPESGTDRLFEATYRHIDKDMSCDKCGCNGKLVPRERLRQEVPDPKVHFGRIASGDTVMKSGEDRDNLARKLGVIAFEMESAGVWDSLPCLVVKGACDYADSHKVKATQNYAAATAAACTKAILRHWVVPTNSIGKINSSRFLVPFPPNKDFVGRQNILASLRQELCLTKPHEVAALFGLAGAGKTQIALAYAHETHAQNPDLSVFWVYASNEERMKQSYALIMQQFEISRGGNGLSDLELVKQWLEAEHHKPWLMVVDNADDLNLFYGTRGLSRHLPTCAQGKLLVTSRNRQVAIRATKGRCFIEIPRMTESEAQDLLGGHLGFLRPDVADLSTLASKLEYLPLILVQAASFIKENGISISEYLSLLDTDKNLVELLDEDFETDGRYPDSFRTVTKTWAISFRQIRRQNELASDLLSIISMFDHQYIPEDFLVTYLSLFYGQEKTLERLRAIGLLKAFSFVSSGEDNSISMHRLIQLVMREWLIREDTIEDFLRKAVLTIHRAWCLTANRDTHRSTRVSDNFPHMLTPLRIFQNAFGASMWSRTNTLEVFKGAFLAMYQDLLFVLHFNHLEEEALNIRLDMKEERLDTAASARVFESDYHALWEKRSRLIRQLKIVVDKERTLILRELENVVLIWRQLLPPSTSNAWENDN</sequence>
<dbReference type="InterPro" id="IPR036188">
    <property type="entry name" value="FAD/NAD-bd_sf"/>
</dbReference>
<gene>
    <name evidence="5" type="ORF">FACUT_1852</name>
</gene>
<feature type="domain" description="NB-ARC" evidence="2">
    <location>
        <begin position="794"/>
        <end position="953"/>
    </location>
</feature>
<dbReference type="Gene3D" id="3.40.50.300">
    <property type="entry name" value="P-loop containing nucleotide triphosphate hydrolases"/>
    <property type="match status" value="1"/>
</dbReference>
<accession>A0A8H4K537</accession>
<feature type="region of interest" description="Disordered" evidence="1">
    <location>
        <begin position="1"/>
        <end position="28"/>
    </location>
</feature>
<dbReference type="PANTHER" id="PTHR46082">
    <property type="entry name" value="ATP/GTP-BINDING PROTEIN-RELATED"/>
    <property type="match status" value="1"/>
</dbReference>
<evidence type="ECO:0000313" key="6">
    <source>
        <dbReference type="Proteomes" id="UP000536711"/>
    </source>
</evidence>
<name>A0A8H4K537_9HYPO</name>
<reference evidence="5 6" key="1">
    <citation type="submission" date="2020-01" db="EMBL/GenBank/DDBJ databases">
        <title>Identification and distribution of gene clusters putatively required for synthesis of sphingolipid metabolism inhibitors in phylogenetically diverse species of the filamentous fungus Fusarium.</title>
        <authorList>
            <person name="Kim H.-S."/>
            <person name="Busman M."/>
            <person name="Brown D.W."/>
            <person name="Divon H."/>
            <person name="Uhlig S."/>
            <person name="Proctor R.H."/>
        </authorList>
    </citation>
    <scope>NUCLEOTIDE SEQUENCE [LARGE SCALE GENOMIC DNA]</scope>
    <source>
        <strain evidence="5 6">NRRL 13308</strain>
    </source>
</reference>
<dbReference type="Gene3D" id="3.30.9.10">
    <property type="entry name" value="D-Amino Acid Oxidase, subunit A, domain 2"/>
    <property type="match status" value="1"/>
</dbReference>
<dbReference type="InterPro" id="IPR035994">
    <property type="entry name" value="Nucleoside_phosphorylase_sf"/>
</dbReference>
<feature type="domain" description="Nucleoside phosphorylase" evidence="3">
    <location>
        <begin position="459"/>
        <end position="759"/>
    </location>
</feature>
<comment type="caution">
    <text evidence="5">The sequence shown here is derived from an EMBL/GenBank/DDBJ whole genome shotgun (WGS) entry which is preliminary data.</text>
</comment>
<evidence type="ECO:0000259" key="2">
    <source>
        <dbReference type="Pfam" id="PF00931"/>
    </source>
</evidence>
<dbReference type="InterPro" id="IPR053137">
    <property type="entry name" value="NLR-like"/>
</dbReference>
<dbReference type="InterPro" id="IPR002182">
    <property type="entry name" value="NB-ARC"/>
</dbReference>
<evidence type="ECO:0000259" key="4">
    <source>
        <dbReference type="Pfam" id="PF01266"/>
    </source>
</evidence>
<dbReference type="Gene3D" id="3.50.50.60">
    <property type="entry name" value="FAD/NAD(P)-binding domain"/>
    <property type="match status" value="1"/>
</dbReference>
<dbReference type="GO" id="GO:0009116">
    <property type="term" value="P:nucleoside metabolic process"/>
    <property type="evidence" value="ECO:0007669"/>
    <property type="project" value="InterPro"/>
</dbReference>
<dbReference type="SUPFAM" id="SSF53167">
    <property type="entry name" value="Purine and uridine phosphorylases"/>
    <property type="match status" value="1"/>
</dbReference>
<feature type="domain" description="FAD dependent oxidoreductase" evidence="4">
    <location>
        <begin position="37"/>
        <end position="414"/>
    </location>
</feature>
<dbReference type="Proteomes" id="UP000536711">
    <property type="component" value="Unassembled WGS sequence"/>
</dbReference>
<dbReference type="EMBL" id="JAADJF010000038">
    <property type="protein sequence ID" value="KAF4442689.1"/>
    <property type="molecule type" value="Genomic_DNA"/>
</dbReference>
<dbReference type="OrthoDB" id="1658288at2759"/>
<dbReference type="Gene3D" id="3.40.50.1580">
    <property type="entry name" value="Nucleoside phosphorylase domain"/>
    <property type="match status" value="1"/>
</dbReference>
<proteinExistence type="predicted"/>
<dbReference type="SUPFAM" id="SSF51905">
    <property type="entry name" value="FAD/NAD(P)-binding domain"/>
    <property type="match status" value="1"/>
</dbReference>
<dbReference type="Pfam" id="PF01048">
    <property type="entry name" value="PNP_UDP_1"/>
    <property type="match status" value="1"/>
</dbReference>
<evidence type="ECO:0000259" key="3">
    <source>
        <dbReference type="Pfam" id="PF01048"/>
    </source>
</evidence>
<dbReference type="Pfam" id="PF00931">
    <property type="entry name" value="NB-ARC"/>
    <property type="match status" value="1"/>
</dbReference>
<evidence type="ECO:0000256" key="1">
    <source>
        <dbReference type="SAM" id="MobiDB-lite"/>
    </source>
</evidence>
<dbReference type="InterPro" id="IPR027417">
    <property type="entry name" value="P-loop_NTPase"/>
</dbReference>
<dbReference type="GO" id="GO:0043531">
    <property type="term" value="F:ADP binding"/>
    <property type="evidence" value="ECO:0007669"/>
    <property type="project" value="InterPro"/>
</dbReference>